<evidence type="ECO:0000313" key="11">
    <source>
        <dbReference type="Proteomes" id="UP000617634"/>
    </source>
</evidence>
<feature type="signal peptide" evidence="9">
    <location>
        <begin position="1"/>
        <end position="19"/>
    </location>
</feature>
<protein>
    <submittedName>
        <fullName evidence="10">Methylamine dehydrogenase</fullName>
    </submittedName>
</protein>
<dbReference type="Gene3D" id="2.130.10.10">
    <property type="entry name" value="YVTN repeat-like/Quinoprotein amine dehydrogenase"/>
    <property type="match status" value="1"/>
</dbReference>
<evidence type="ECO:0000256" key="2">
    <source>
        <dbReference type="ARBA" id="ARBA00010548"/>
    </source>
</evidence>
<reference evidence="10" key="1">
    <citation type="submission" date="2020-11" db="EMBL/GenBank/DDBJ databases">
        <title>Novosphingobium aureum sp. nov., a marine bacterium isolated from sediment of a salt flat.</title>
        <authorList>
            <person name="Yoo Y."/>
            <person name="Kim J.-J."/>
        </authorList>
    </citation>
    <scope>NUCLEOTIDE SEQUENCE</scope>
    <source>
        <strain evidence="10">YJ-S2-02</strain>
    </source>
</reference>
<proteinExistence type="inferred from homology"/>
<keyword evidence="3" id="KW-0813">Transport</keyword>
<evidence type="ECO:0000256" key="7">
    <source>
        <dbReference type="ARBA" id="ARBA00023002"/>
    </source>
</evidence>
<evidence type="ECO:0000256" key="8">
    <source>
        <dbReference type="PIRSR" id="PIRSR609451-50"/>
    </source>
</evidence>
<dbReference type="EMBL" id="JADZGI010000003">
    <property type="protein sequence ID" value="MBH0114553.1"/>
    <property type="molecule type" value="Genomic_DNA"/>
</dbReference>
<sequence length="380" mass="40552">MASTLLLGSVAALTVPAQAQDPHGLEPEESDTTTIAPPSPDWFYVRYGWDADGTAIYDGKSGKMIGMVDSSQLSDMAIDPSGKYYYVSESLWSKGNRGTRQDMVTVYDATTLELVTEITIPARILVDERTQNFVVSNDGKWGYVYNFSPGQAVNVVDMADKTFVKTVELPGCASLVPNPGVGFSALCSDGTLATVVDPAGAATITHSQPFFAATDDPIFENFAYDKAKNTAIFVTYTGEVFTAKLGAEPQISAGFSMQAAAGYAPATTKPLSVSWYPGTRQPMAYNAAAGELYVLMHMGEYWSHKAPGEEIWVVDVAAKKVVRRLSLPEHAAHIGVTQGAEPMLLVNTEEGLGIVLDGKTGAELRRIEAAGKGVITTVAP</sequence>
<feature type="disulfide bond" evidence="8">
    <location>
        <begin position="172"/>
        <end position="187"/>
    </location>
</feature>
<evidence type="ECO:0000256" key="9">
    <source>
        <dbReference type="SAM" id="SignalP"/>
    </source>
</evidence>
<keyword evidence="7" id="KW-0560">Oxidoreductase</keyword>
<comment type="subcellular location">
    <subcellularLocation>
        <location evidence="1">Periplasm</location>
    </subcellularLocation>
</comment>
<dbReference type="PANTHER" id="PTHR47197">
    <property type="entry name" value="PROTEIN NIRF"/>
    <property type="match status" value="1"/>
</dbReference>
<dbReference type="GO" id="GO:0030058">
    <property type="term" value="F:aliphatic amine dehydrogenase activity"/>
    <property type="evidence" value="ECO:0007669"/>
    <property type="project" value="InterPro"/>
</dbReference>
<dbReference type="PANTHER" id="PTHR47197:SF3">
    <property type="entry name" value="DIHYDRO-HEME D1 DEHYDROGENASE"/>
    <property type="match status" value="1"/>
</dbReference>
<dbReference type="InterPro" id="IPR051200">
    <property type="entry name" value="Host-pathogen_enzymatic-act"/>
</dbReference>
<comment type="similarity">
    <text evidence="2">Belongs to the aromatic amine dehydrogenase heavy chain family.</text>
</comment>
<comment type="caution">
    <text evidence="10">The sequence shown here is derived from an EMBL/GenBank/DDBJ whole genome shotgun (WGS) entry which is preliminary data.</text>
</comment>
<dbReference type="Pfam" id="PF06433">
    <property type="entry name" value="Me-amine-dh_H"/>
    <property type="match status" value="1"/>
</dbReference>
<dbReference type="SUPFAM" id="SSF50969">
    <property type="entry name" value="YVTN repeat-like/Quinoprotein amine dehydrogenase"/>
    <property type="match status" value="1"/>
</dbReference>
<dbReference type="InterPro" id="IPR011044">
    <property type="entry name" value="Quino_amine_DH_bsu"/>
</dbReference>
<evidence type="ECO:0000256" key="1">
    <source>
        <dbReference type="ARBA" id="ARBA00004418"/>
    </source>
</evidence>
<dbReference type="AlphaFoldDB" id="A0A931HFP9"/>
<gene>
    <name evidence="10" type="ORF">I5E68_16520</name>
</gene>
<name>A0A931HFP9_9SPHN</name>
<accession>A0A931HFP9</accession>
<evidence type="ECO:0000256" key="6">
    <source>
        <dbReference type="ARBA" id="ARBA00022982"/>
    </source>
</evidence>
<keyword evidence="11" id="KW-1185">Reference proteome</keyword>
<dbReference type="GO" id="GO:0042597">
    <property type="term" value="C:periplasmic space"/>
    <property type="evidence" value="ECO:0007669"/>
    <property type="project" value="UniProtKB-SubCell"/>
</dbReference>
<keyword evidence="8" id="KW-1015">Disulfide bond</keyword>
<dbReference type="InterPro" id="IPR015943">
    <property type="entry name" value="WD40/YVTN_repeat-like_dom_sf"/>
</dbReference>
<evidence type="ECO:0000256" key="5">
    <source>
        <dbReference type="ARBA" id="ARBA00022764"/>
    </source>
</evidence>
<keyword evidence="6" id="KW-0249">Electron transport</keyword>
<keyword evidence="5" id="KW-0574">Periplasm</keyword>
<feature type="chain" id="PRO_5037220957" evidence="9">
    <location>
        <begin position="20"/>
        <end position="380"/>
    </location>
</feature>
<organism evidence="10 11">
    <name type="scientific">Novosphingobium aureum</name>
    <dbReference type="NCBI Taxonomy" id="2792964"/>
    <lineage>
        <taxon>Bacteria</taxon>
        <taxon>Pseudomonadati</taxon>
        <taxon>Pseudomonadota</taxon>
        <taxon>Alphaproteobacteria</taxon>
        <taxon>Sphingomonadales</taxon>
        <taxon>Sphingomonadaceae</taxon>
        <taxon>Novosphingobium</taxon>
    </lineage>
</organism>
<evidence type="ECO:0000256" key="3">
    <source>
        <dbReference type="ARBA" id="ARBA00022448"/>
    </source>
</evidence>
<evidence type="ECO:0000313" key="10">
    <source>
        <dbReference type="EMBL" id="MBH0114553.1"/>
    </source>
</evidence>
<dbReference type="InterPro" id="IPR009451">
    <property type="entry name" value="Metamine_DH_Hvc"/>
</dbReference>
<dbReference type="Proteomes" id="UP000617634">
    <property type="component" value="Unassembled WGS sequence"/>
</dbReference>
<evidence type="ECO:0000256" key="4">
    <source>
        <dbReference type="ARBA" id="ARBA00022729"/>
    </source>
</evidence>
<keyword evidence="4 9" id="KW-0732">Signal</keyword>